<sequence length="419" mass="49487">MHSSITIFYVFFLIYSCQCRHETYWTKRYEDRLPPTDAPSMNGLRAYRNEEYQDEENSTANPLSSKEFSYRRRRYQNLRLRTVPPLELSSEVRANKYRDAQHPTYPPLKSRDHRRKSYEDQELLTTSPSEDDEFDAYTNHYRELSTISPPKSNEYEDWKQTAPTSKKSEFKGYWKKKHENSELSTVTPPKNGDLYLWEKEDQYGPHPTDSSLMKSGFRTYWNEDEELSTTPSSTSGEFKTWRKGYQYRKVSTPSRGNKKNSKNESGRQNKKNKQPKDETFFLLYPQCKKTKNAKPPDYCKEYHFYDDKDNGRGPRVSLRKAEDSSEVEEHSSLETSVMDEEAILWNIIKNELSTCSLEDLKVYNRMLTALKEGKENTDPYLSKFQDDNSDLQFNKPLLPFCVLAINVFRHVLDEKTKEV</sequence>
<evidence type="ECO:0000256" key="1">
    <source>
        <dbReference type="SAM" id="MobiDB-lite"/>
    </source>
</evidence>
<feature type="region of interest" description="Disordered" evidence="1">
    <location>
        <begin position="249"/>
        <end position="275"/>
    </location>
</feature>
<evidence type="ECO:0000256" key="2">
    <source>
        <dbReference type="SAM" id="SignalP"/>
    </source>
</evidence>
<gene>
    <name evidence="3" type="ORF">NEZAVI_LOCUS7339</name>
</gene>
<dbReference type="AlphaFoldDB" id="A0A9P0H908"/>
<feature type="compositionally biased region" description="Basic and acidic residues" evidence="1">
    <location>
        <begin position="319"/>
        <end position="332"/>
    </location>
</feature>
<reference evidence="3" key="1">
    <citation type="submission" date="2022-01" db="EMBL/GenBank/DDBJ databases">
        <authorList>
            <person name="King R."/>
        </authorList>
    </citation>
    <scope>NUCLEOTIDE SEQUENCE</scope>
</reference>
<feature type="region of interest" description="Disordered" evidence="1">
    <location>
        <begin position="311"/>
        <end position="333"/>
    </location>
</feature>
<proteinExistence type="predicted"/>
<evidence type="ECO:0000313" key="3">
    <source>
        <dbReference type="EMBL" id="CAH1397534.1"/>
    </source>
</evidence>
<dbReference type="EMBL" id="OV725079">
    <property type="protein sequence ID" value="CAH1397534.1"/>
    <property type="molecule type" value="Genomic_DNA"/>
</dbReference>
<accession>A0A9P0H908</accession>
<feature type="chain" id="PRO_5040495539" description="Neuropeptide" evidence="2">
    <location>
        <begin position="20"/>
        <end position="419"/>
    </location>
</feature>
<protein>
    <recommendedName>
        <fullName evidence="5">Neuropeptide</fullName>
    </recommendedName>
</protein>
<keyword evidence="4" id="KW-1185">Reference proteome</keyword>
<feature type="region of interest" description="Disordered" evidence="1">
    <location>
        <begin position="92"/>
        <end position="133"/>
    </location>
</feature>
<feature type="signal peptide" evidence="2">
    <location>
        <begin position="1"/>
        <end position="19"/>
    </location>
</feature>
<keyword evidence="2" id="KW-0732">Signal</keyword>
<evidence type="ECO:0008006" key="5">
    <source>
        <dbReference type="Google" id="ProtNLM"/>
    </source>
</evidence>
<dbReference type="Proteomes" id="UP001152798">
    <property type="component" value="Chromosome 3"/>
</dbReference>
<organism evidence="3 4">
    <name type="scientific">Nezara viridula</name>
    <name type="common">Southern green stink bug</name>
    <name type="synonym">Cimex viridulus</name>
    <dbReference type="NCBI Taxonomy" id="85310"/>
    <lineage>
        <taxon>Eukaryota</taxon>
        <taxon>Metazoa</taxon>
        <taxon>Ecdysozoa</taxon>
        <taxon>Arthropoda</taxon>
        <taxon>Hexapoda</taxon>
        <taxon>Insecta</taxon>
        <taxon>Pterygota</taxon>
        <taxon>Neoptera</taxon>
        <taxon>Paraneoptera</taxon>
        <taxon>Hemiptera</taxon>
        <taxon>Heteroptera</taxon>
        <taxon>Panheteroptera</taxon>
        <taxon>Pentatomomorpha</taxon>
        <taxon>Pentatomoidea</taxon>
        <taxon>Pentatomidae</taxon>
        <taxon>Pentatominae</taxon>
        <taxon>Nezara</taxon>
    </lineage>
</organism>
<evidence type="ECO:0000313" key="4">
    <source>
        <dbReference type="Proteomes" id="UP001152798"/>
    </source>
</evidence>
<name>A0A9P0H908_NEZVI</name>
<dbReference type="OrthoDB" id="10677922at2759"/>